<feature type="domain" description="Transcription factor CBF/NF-Y/archaeal histone" evidence="1">
    <location>
        <begin position="10"/>
        <end position="66"/>
    </location>
</feature>
<dbReference type="InterPro" id="IPR003958">
    <property type="entry name" value="CBFA_NFYB_domain"/>
</dbReference>
<dbReference type="InterPro" id="IPR009072">
    <property type="entry name" value="Histone-fold"/>
</dbReference>
<evidence type="ECO:0000313" key="2">
    <source>
        <dbReference type="EMBL" id="KKK72536.1"/>
    </source>
</evidence>
<dbReference type="Pfam" id="PF00808">
    <property type="entry name" value="CBFD_NFYB_HMF"/>
    <property type="match status" value="1"/>
</dbReference>
<organism evidence="2">
    <name type="scientific">marine sediment metagenome</name>
    <dbReference type="NCBI Taxonomy" id="412755"/>
    <lineage>
        <taxon>unclassified sequences</taxon>
        <taxon>metagenomes</taxon>
        <taxon>ecological metagenomes</taxon>
    </lineage>
</organism>
<name>A0A0F9AK10_9ZZZZ</name>
<protein>
    <recommendedName>
        <fullName evidence="1">Transcription factor CBF/NF-Y/archaeal histone domain-containing protein</fullName>
    </recommendedName>
</protein>
<dbReference type="GO" id="GO:0046982">
    <property type="term" value="F:protein heterodimerization activity"/>
    <property type="evidence" value="ECO:0007669"/>
    <property type="project" value="InterPro"/>
</dbReference>
<sequence>MAGSEYISWSPIRRLMKHNGALIVARDAVNELVDWMGRSAEKLTKTALTLTKHSKRKKITRDDILISIKYFKSV</sequence>
<reference evidence="2" key="1">
    <citation type="journal article" date="2015" name="Nature">
        <title>Complex archaea that bridge the gap between prokaryotes and eukaryotes.</title>
        <authorList>
            <person name="Spang A."/>
            <person name="Saw J.H."/>
            <person name="Jorgensen S.L."/>
            <person name="Zaremba-Niedzwiedzka K."/>
            <person name="Martijn J."/>
            <person name="Lind A.E."/>
            <person name="van Eijk R."/>
            <person name="Schleper C."/>
            <person name="Guy L."/>
            <person name="Ettema T.J."/>
        </authorList>
    </citation>
    <scope>NUCLEOTIDE SEQUENCE</scope>
</reference>
<dbReference type="AlphaFoldDB" id="A0A0F9AK10"/>
<gene>
    <name evidence="2" type="ORF">LCGC14_2902900</name>
</gene>
<dbReference type="SUPFAM" id="SSF47113">
    <property type="entry name" value="Histone-fold"/>
    <property type="match status" value="1"/>
</dbReference>
<comment type="caution">
    <text evidence="2">The sequence shown here is derived from an EMBL/GenBank/DDBJ whole genome shotgun (WGS) entry which is preliminary data.</text>
</comment>
<dbReference type="CDD" id="cd22909">
    <property type="entry name" value="HFD_archaea_histone-like"/>
    <property type="match status" value="1"/>
</dbReference>
<dbReference type="Gene3D" id="1.10.20.10">
    <property type="entry name" value="Histone, subunit A"/>
    <property type="match status" value="1"/>
</dbReference>
<evidence type="ECO:0000259" key="1">
    <source>
        <dbReference type="Pfam" id="PF00808"/>
    </source>
</evidence>
<dbReference type="EMBL" id="LAZR01057211">
    <property type="protein sequence ID" value="KKK72536.1"/>
    <property type="molecule type" value="Genomic_DNA"/>
</dbReference>
<accession>A0A0F9AK10</accession>
<proteinExistence type="predicted"/>